<feature type="non-terminal residue" evidence="3">
    <location>
        <position position="228"/>
    </location>
</feature>
<dbReference type="InterPro" id="IPR007280">
    <property type="entry name" value="Peptidase_C_arc/bac"/>
</dbReference>
<sequence>GDVDLWTFEAQVGDPIDISFARTGGSISPLLNVFAPDGTFVTGDSDSDNAKVFLYAEQAGTYVVAVENGDNVFPELSGTYDLYYSNMLEEFAISEGDEGGSLANGSRTLGAIDTGDVDLWTIEAEVGDPIDISFARTGGSISPLLNVFAPDGTFVTGDSDSDNAKVFLYAEQAGTYVVAVENGDNVFPELSGTYDLYYSNMLEEFTISEGDEGGPLQNGARTSGAIDT</sequence>
<name>A0A927F7Q7_9BACT</name>
<gene>
    <name evidence="3" type="ORF">IEN85_10880</name>
</gene>
<feature type="non-terminal residue" evidence="3">
    <location>
        <position position="1"/>
    </location>
</feature>
<dbReference type="AlphaFoldDB" id="A0A927F7Q7"/>
<evidence type="ECO:0000313" key="3">
    <source>
        <dbReference type="EMBL" id="MBD5779993.1"/>
    </source>
</evidence>
<dbReference type="Gene3D" id="2.60.120.380">
    <property type="match status" value="2"/>
</dbReference>
<keyword evidence="4" id="KW-1185">Reference proteome</keyword>
<comment type="caution">
    <text evidence="3">The sequence shown here is derived from an EMBL/GenBank/DDBJ whole genome shotgun (WGS) entry which is preliminary data.</text>
</comment>
<proteinExistence type="predicted"/>
<dbReference type="EMBL" id="JACYFG010000031">
    <property type="protein sequence ID" value="MBD5779993.1"/>
    <property type="molecule type" value="Genomic_DNA"/>
</dbReference>
<dbReference type="Pfam" id="PF04151">
    <property type="entry name" value="PPC"/>
    <property type="match status" value="1"/>
</dbReference>
<organism evidence="3 4">
    <name type="scientific">Pelagicoccus enzymogenes</name>
    <dbReference type="NCBI Taxonomy" id="2773457"/>
    <lineage>
        <taxon>Bacteria</taxon>
        <taxon>Pseudomonadati</taxon>
        <taxon>Verrucomicrobiota</taxon>
        <taxon>Opitutia</taxon>
        <taxon>Puniceicoccales</taxon>
        <taxon>Pelagicoccaceae</taxon>
        <taxon>Pelagicoccus</taxon>
    </lineage>
</organism>
<reference evidence="3" key="1">
    <citation type="submission" date="2020-09" db="EMBL/GenBank/DDBJ databases">
        <title>Pelagicoccus enzymogenes sp. nov. with an EPS production, isolated from marine sediment.</title>
        <authorList>
            <person name="Feng X."/>
        </authorList>
    </citation>
    <scope>NUCLEOTIDE SEQUENCE</scope>
    <source>
        <strain evidence="3">NFK12</strain>
    </source>
</reference>
<feature type="domain" description="Peptidase C-terminal archaeal/bacterial" evidence="2">
    <location>
        <begin position="2"/>
        <end position="67"/>
    </location>
</feature>
<evidence type="ECO:0000313" key="4">
    <source>
        <dbReference type="Proteomes" id="UP000622317"/>
    </source>
</evidence>
<feature type="region of interest" description="Disordered" evidence="1">
    <location>
        <begin position="208"/>
        <end position="228"/>
    </location>
</feature>
<protein>
    <submittedName>
        <fullName evidence="3">Pre-peptidase C-terminal domain-containing protein</fullName>
    </submittedName>
</protein>
<dbReference type="Proteomes" id="UP000622317">
    <property type="component" value="Unassembled WGS sequence"/>
</dbReference>
<accession>A0A927F7Q7</accession>
<evidence type="ECO:0000256" key="1">
    <source>
        <dbReference type="SAM" id="MobiDB-lite"/>
    </source>
</evidence>
<evidence type="ECO:0000259" key="2">
    <source>
        <dbReference type="Pfam" id="PF04151"/>
    </source>
</evidence>